<evidence type="ECO:0000313" key="2">
    <source>
        <dbReference type="Proteomes" id="UP000814128"/>
    </source>
</evidence>
<reference evidence="1" key="1">
    <citation type="submission" date="2021-02" db="EMBL/GenBank/DDBJ databases">
        <authorList>
            <consortium name="DOE Joint Genome Institute"/>
            <person name="Ahrendt S."/>
            <person name="Looney B.P."/>
            <person name="Miyauchi S."/>
            <person name="Morin E."/>
            <person name="Drula E."/>
            <person name="Courty P.E."/>
            <person name="Chicoki N."/>
            <person name="Fauchery L."/>
            <person name="Kohler A."/>
            <person name="Kuo A."/>
            <person name="Labutti K."/>
            <person name="Pangilinan J."/>
            <person name="Lipzen A."/>
            <person name="Riley R."/>
            <person name="Andreopoulos W."/>
            <person name="He G."/>
            <person name="Johnson J."/>
            <person name="Barry K.W."/>
            <person name="Grigoriev I.V."/>
            <person name="Nagy L."/>
            <person name="Hibbett D."/>
            <person name="Henrissat B."/>
            <person name="Matheny P.B."/>
            <person name="Labbe J."/>
            <person name="Martin F."/>
        </authorList>
    </citation>
    <scope>NUCLEOTIDE SEQUENCE</scope>
    <source>
        <strain evidence="1">EC-137</strain>
    </source>
</reference>
<protein>
    <submittedName>
        <fullName evidence="1">Uncharacterized protein</fullName>
    </submittedName>
</protein>
<reference evidence="1" key="2">
    <citation type="journal article" date="2022" name="New Phytol.">
        <title>Evolutionary transition to the ectomycorrhizal habit in the genomes of a hyperdiverse lineage of mushroom-forming fungi.</title>
        <authorList>
            <person name="Looney B."/>
            <person name="Miyauchi S."/>
            <person name="Morin E."/>
            <person name="Drula E."/>
            <person name="Courty P.E."/>
            <person name="Kohler A."/>
            <person name="Kuo A."/>
            <person name="LaButti K."/>
            <person name="Pangilinan J."/>
            <person name="Lipzen A."/>
            <person name="Riley R."/>
            <person name="Andreopoulos W."/>
            <person name="He G."/>
            <person name="Johnson J."/>
            <person name="Nolan M."/>
            <person name="Tritt A."/>
            <person name="Barry K.W."/>
            <person name="Grigoriev I.V."/>
            <person name="Nagy L.G."/>
            <person name="Hibbett D."/>
            <person name="Henrissat B."/>
            <person name="Matheny P.B."/>
            <person name="Labbe J."/>
            <person name="Martin F.M."/>
        </authorList>
    </citation>
    <scope>NUCLEOTIDE SEQUENCE</scope>
    <source>
        <strain evidence="1">EC-137</strain>
    </source>
</reference>
<organism evidence="1 2">
    <name type="scientific">Vararia minispora EC-137</name>
    <dbReference type="NCBI Taxonomy" id="1314806"/>
    <lineage>
        <taxon>Eukaryota</taxon>
        <taxon>Fungi</taxon>
        <taxon>Dikarya</taxon>
        <taxon>Basidiomycota</taxon>
        <taxon>Agaricomycotina</taxon>
        <taxon>Agaricomycetes</taxon>
        <taxon>Russulales</taxon>
        <taxon>Lachnocladiaceae</taxon>
        <taxon>Vararia</taxon>
    </lineage>
</organism>
<comment type="caution">
    <text evidence="1">The sequence shown here is derived from an EMBL/GenBank/DDBJ whole genome shotgun (WGS) entry which is preliminary data.</text>
</comment>
<evidence type="ECO:0000313" key="1">
    <source>
        <dbReference type="EMBL" id="KAI0026965.1"/>
    </source>
</evidence>
<dbReference type="EMBL" id="MU274075">
    <property type="protein sequence ID" value="KAI0026965.1"/>
    <property type="molecule type" value="Genomic_DNA"/>
</dbReference>
<keyword evidence="2" id="KW-1185">Reference proteome</keyword>
<accession>A0ACB8Q666</accession>
<dbReference type="Proteomes" id="UP000814128">
    <property type="component" value="Unassembled WGS sequence"/>
</dbReference>
<gene>
    <name evidence="1" type="ORF">K488DRAFT_63603</name>
</gene>
<proteinExistence type="predicted"/>
<sequence length="582" mass="63816">MQSPSAPPSASGTSRCFSESSSSRPPQDTKRRKLRIAIVTENFLPKVDGVTRTLARLLEHLRAEGHDALVCGPENGLSEYAGFPVIGTFGVPLLVYPGLKLNFARPRFINELTRFRPDVVHFVDPIWLGAQMLPLVNHYLPLVPCVSSYHTNLPTYATLFGAPWLESIMWNLTRRLHARCEIVFCPSESTRRMLRGKGFENVEIWSRGVDTNLFNPSARDDNLRASWGCTPKPARLTGPLTPSVVPVDSKAKLLQYARKLSLRPSKKRRARGASISADLDDVFIRTPPSEPTEFSPPPSYDSLNDVPELPLSPFSLPPPAISPTECVVSQPPITAEEPESKTVILYVGRLSWEKNLHLLVEAFRLLPAPVRAASKLVFVGDGPARAELTGLCKRLKLDATFMGHQKGSRLAALYASASFFAFPSFTETFGQVVLEALASGLPVVGLNAEGTSDLVVHGKTGLLLDVAAVTRPGKHTEAGEVPPIPSVGEFAAVMTPTHPAFQQCAREYSALFERLVCDRTLRATMGQRAQVGAVCRTWYNAMDAVVQGYEDVSKRAGVARLNDEHMNEALLQLHARQFKPLG</sequence>
<name>A0ACB8Q666_9AGAM</name>